<evidence type="ECO:0000256" key="2">
    <source>
        <dbReference type="ARBA" id="ARBA00022691"/>
    </source>
</evidence>
<keyword evidence="2" id="KW-0949">S-adenosyl-L-methionine</keyword>
<name>X0XT09_9ZZZZ</name>
<dbReference type="Gene3D" id="3.80.30.20">
    <property type="entry name" value="tm_1862 like domain"/>
    <property type="match status" value="1"/>
</dbReference>
<feature type="domain" description="Radical SAM core" evidence="6">
    <location>
        <begin position="93"/>
        <end position="250"/>
    </location>
</feature>
<dbReference type="GO" id="GO:0051536">
    <property type="term" value="F:iron-sulfur cluster binding"/>
    <property type="evidence" value="ECO:0007669"/>
    <property type="project" value="UniProtKB-KW"/>
</dbReference>
<evidence type="ECO:0000259" key="6">
    <source>
        <dbReference type="PROSITE" id="PS51918"/>
    </source>
</evidence>
<accession>X0XT09</accession>
<evidence type="ECO:0000313" key="7">
    <source>
        <dbReference type="EMBL" id="GAG39793.1"/>
    </source>
</evidence>
<gene>
    <name evidence="7" type="ORF">S01H1_65792</name>
</gene>
<dbReference type="GO" id="GO:0003824">
    <property type="term" value="F:catalytic activity"/>
    <property type="evidence" value="ECO:0007669"/>
    <property type="project" value="InterPro"/>
</dbReference>
<evidence type="ECO:0000256" key="1">
    <source>
        <dbReference type="ARBA" id="ARBA00001966"/>
    </source>
</evidence>
<evidence type="ECO:0000256" key="5">
    <source>
        <dbReference type="ARBA" id="ARBA00023014"/>
    </source>
</evidence>
<dbReference type="EMBL" id="BARS01043458">
    <property type="protein sequence ID" value="GAG39793.1"/>
    <property type="molecule type" value="Genomic_DNA"/>
</dbReference>
<dbReference type="PANTHER" id="PTHR43409">
    <property type="entry name" value="ANAEROBIC MAGNESIUM-PROTOPORPHYRIN IX MONOMETHYL ESTER CYCLASE-RELATED"/>
    <property type="match status" value="1"/>
</dbReference>
<keyword evidence="4" id="KW-0408">Iron</keyword>
<feature type="non-terminal residue" evidence="7">
    <location>
        <position position="250"/>
    </location>
</feature>
<feature type="non-terminal residue" evidence="7">
    <location>
        <position position="1"/>
    </location>
</feature>
<dbReference type="GO" id="GO:0005829">
    <property type="term" value="C:cytosol"/>
    <property type="evidence" value="ECO:0007669"/>
    <property type="project" value="TreeGrafter"/>
</dbReference>
<comment type="caution">
    <text evidence="7">The sequence shown here is derived from an EMBL/GenBank/DDBJ whole genome shotgun (WGS) entry which is preliminary data.</text>
</comment>
<evidence type="ECO:0000256" key="4">
    <source>
        <dbReference type="ARBA" id="ARBA00023004"/>
    </source>
</evidence>
<dbReference type="SUPFAM" id="SSF102114">
    <property type="entry name" value="Radical SAM enzymes"/>
    <property type="match status" value="1"/>
</dbReference>
<sequence length="250" mass="28749">VIGLHPSALPRKTLEEEAVGMICEGEGFYTVLDLLSERPLSEIKGLWYKRNNHISANPRAELVNPDDLAMPAWDLLPMHKYRAHNWHCFGRLDKRSPYGVIYTSLGCPFSCSFCCINAIFGERKIRYRDPKKVIADIDYLVRNYNIKNIKILDEMFDLNENHVIEICDLIIERKYDLNIWAYARVDTINERKLAKMKQAGINWLGIGFESANKNIREGSSKGRFTNEKVREVVKKVQAAGIYIGEGRIQA</sequence>
<dbReference type="PANTHER" id="PTHR43409:SF7">
    <property type="entry name" value="BLL1977 PROTEIN"/>
    <property type="match status" value="1"/>
</dbReference>
<dbReference type="AlphaFoldDB" id="X0XT09"/>
<keyword evidence="5" id="KW-0411">Iron-sulfur</keyword>
<dbReference type="GO" id="GO:0046872">
    <property type="term" value="F:metal ion binding"/>
    <property type="evidence" value="ECO:0007669"/>
    <property type="project" value="UniProtKB-KW"/>
</dbReference>
<dbReference type="PROSITE" id="PS51918">
    <property type="entry name" value="RADICAL_SAM"/>
    <property type="match status" value="1"/>
</dbReference>
<dbReference type="Pfam" id="PF04055">
    <property type="entry name" value="Radical_SAM"/>
    <property type="match status" value="1"/>
</dbReference>
<proteinExistence type="predicted"/>
<organism evidence="7">
    <name type="scientific">marine sediment metagenome</name>
    <dbReference type="NCBI Taxonomy" id="412755"/>
    <lineage>
        <taxon>unclassified sequences</taxon>
        <taxon>metagenomes</taxon>
        <taxon>ecological metagenomes</taxon>
    </lineage>
</organism>
<comment type="cofactor">
    <cofactor evidence="1">
        <name>[4Fe-4S] cluster</name>
        <dbReference type="ChEBI" id="CHEBI:49883"/>
    </cofactor>
</comment>
<dbReference type="SFLD" id="SFLDS00029">
    <property type="entry name" value="Radical_SAM"/>
    <property type="match status" value="1"/>
</dbReference>
<keyword evidence="3" id="KW-0479">Metal-binding</keyword>
<reference evidence="7" key="1">
    <citation type="journal article" date="2014" name="Front. Microbiol.">
        <title>High frequency of phylogenetically diverse reductive dehalogenase-homologous genes in deep subseafloor sedimentary metagenomes.</title>
        <authorList>
            <person name="Kawai M."/>
            <person name="Futagami T."/>
            <person name="Toyoda A."/>
            <person name="Takaki Y."/>
            <person name="Nishi S."/>
            <person name="Hori S."/>
            <person name="Arai W."/>
            <person name="Tsubouchi T."/>
            <person name="Morono Y."/>
            <person name="Uchiyama I."/>
            <person name="Ito T."/>
            <person name="Fujiyama A."/>
            <person name="Inagaki F."/>
            <person name="Takami H."/>
        </authorList>
    </citation>
    <scope>NUCLEOTIDE SEQUENCE</scope>
    <source>
        <strain evidence="7">Expedition CK06-06</strain>
    </source>
</reference>
<dbReference type="CDD" id="cd01335">
    <property type="entry name" value="Radical_SAM"/>
    <property type="match status" value="1"/>
</dbReference>
<dbReference type="InterPro" id="IPR051198">
    <property type="entry name" value="BchE-like"/>
</dbReference>
<dbReference type="InterPro" id="IPR007197">
    <property type="entry name" value="rSAM"/>
</dbReference>
<dbReference type="SFLD" id="SFLDG01082">
    <property type="entry name" value="B12-binding_domain_containing"/>
    <property type="match status" value="1"/>
</dbReference>
<evidence type="ECO:0000256" key="3">
    <source>
        <dbReference type="ARBA" id="ARBA00022723"/>
    </source>
</evidence>
<dbReference type="InterPro" id="IPR023404">
    <property type="entry name" value="rSAM_horseshoe"/>
</dbReference>
<dbReference type="InterPro" id="IPR058240">
    <property type="entry name" value="rSAM_sf"/>
</dbReference>
<protein>
    <recommendedName>
        <fullName evidence="6">Radical SAM core domain-containing protein</fullName>
    </recommendedName>
</protein>